<evidence type="ECO:0000313" key="1">
    <source>
        <dbReference type="EMBL" id="KXT13083.1"/>
    </source>
</evidence>
<name>A0A139IE96_9PEZI</name>
<gene>
    <name evidence="1" type="ORF">AC579_4905</name>
</gene>
<protein>
    <submittedName>
        <fullName evidence="1">Uncharacterized protein</fullName>
    </submittedName>
</protein>
<dbReference type="Proteomes" id="UP000073492">
    <property type="component" value="Unassembled WGS sequence"/>
</dbReference>
<proteinExistence type="predicted"/>
<dbReference type="EMBL" id="LFZO01000130">
    <property type="protein sequence ID" value="KXT13083.1"/>
    <property type="molecule type" value="Genomic_DNA"/>
</dbReference>
<evidence type="ECO:0000313" key="2">
    <source>
        <dbReference type="Proteomes" id="UP000073492"/>
    </source>
</evidence>
<reference evidence="1 2" key="1">
    <citation type="submission" date="2015-07" db="EMBL/GenBank/DDBJ databases">
        <title>Comparative genomics of the Sigatoka disease complex on banana suggests a link between parallel evolutionary changes in Pseudocercospora fijiensis and Pseudocercospora eumusae and increased virulence on the banana host.</title>
        <authorList>
            <person name="Chang T.-C."/>
            <person name="Salvucci A."/>
            <person name="Crous P.W."/>
            <person name="Stergiopoulos I."/>
        </authorList>
    </citation>
    <scope>NUCLEOTIDE SEQUENCE [LARGE SCALE GENOMIC DNA]</scope>
    <source>
        <strain evidence="1 2">CBS 116634</strain>
    </source>
</reference>
<keyword evidence="2" id="KW-1185">Reference proteome</keyword>
<comment type="caution">
    <text evidence="1">The sequence shown here is derived from an EMBL/GenBank/DDBJ whole genome shotgun (WGS) entry which is preliminary data.</text>
</comment>
<sequence>MVPSFFLSVIIKQHCLSAKGRWVAAGEFYPDDLNPTLFDYTHTVHPITTHPKATPPPLSFC</sequence>
<organism evidence="1 2">
    <name type="scientific">Pseudocercospora musae</name>
    <dbReference type="NCBI Taxonomy" id="113226"/>
    <lineage>
        <taxon>Eukaryota</taxon>
        <taxon>Fungi</taxon>
        <taxon>Dikarya</taxon>
        <taxon>Ascomycota</taxon>
        <taxon>Pezizomycotina</taxon>
        <taxon>Dothideomycetes</taxon>
        <taxon>Dothideomycetidae</taxon>
        <taxon>Mycosphaerellales</taxon>
        <taxon>Mycosphaerellaceae</taxon>
        <taxon>Pseudocercospora</taxon>
    </lineage>
</organism>
<dbReference type="AlphaFoldDB" id="A0A139IE96"/>
<accession>A0A139IE96</accession>